<evidence type="ECO:0000313" key="10">
    <source>
        <dbReference type="Proteomes" id="UP001589810"/>
    </source>
</evidence>
<dbReference type="PANTHER" id="PTHR46696:SF5">
    <property type="entry name" value="CYTOCHROME P450 BJ-1"/>
    <property type="match status" value="1"/>
</dbReference>
<reference evidence="9 10" key="1">
    <citation type="submission" date="2024-09" db="EMBL/GenBank/DDBJ databases">
        <authorList>
            <person name="Sun Q."/>
            <person name="Mori K."/>
        </authorList>
    </citation>
    <scope>NUCLEOTIDE SEQUENCE [LARGE SCALE GENOMIC DNA]</scope>
    <source>
        <strain evidence="9 10">TBRC 1432</strain>
    </source>
</reference>
<keyword evidence="6 8" id="KW-0408">Iron</keyword>
<name>A0ABV6MSK4_9PSEU</name>
<comment type="caution">
    <text evidence="9">The sequence shown here is derived from an EMBL/GenBank/DDBJ whole genome shotgun (WGS) entry which is preliminary data.</text>
</comment>
<protein>
    <submittedName>
        <fullName evidence="9">Cytochrome P450</fullName>
    </submittedName>
</protein>
<dbReference type="InterPro" id="IPR001128">
    <property type="entry name" value="Cyt_P450"/>
</dbReference>
<evidence type="ECO:0000256" key="6">
    <source>
        <dbReference type="ARBA" id="ARBA00023004"/>
    </source>
</evidence>
<evidence type="ECO:0000256" key="8">
    <source>
        <dbReference type="RuleBase" id="RU000461"/>
    </source>
</evidence>
<sequence>MSVNTELSARAADRARGCPFAAAPGHEDTDLNGPVARVRTPAGIDAWMVNRYEDVKDVLSDTTRFSSAAGSINHMLPRMWPPQPMEPGDFNRMDGAEHLRFRRAFGIEIGAAKRMDALRPSVQRIVDEALDAIAGAEQPVDFHELFSKPVTTAVIADLMDVPYADRQLFHDSAAAALDISMDPEIATAAFDKLKAYVRKLLVDRRENPGDDALSHIIARSEAGDRPFTDDELESIGFALISAGFDVTAGMLTFIMLTLFEFPAEMARLVADPSLAPTAVDEFVRFLPGDVGILRQAVADTEMGGVQIKAGDYVIAGIGAAGHDESVFPDPETLDLARTPNSHLSFGRGPHACVGQQLARLELRVALETVLRRVPSLRCAVPVAEVPLRQDNIVPGPAHLPVLFDAVLPVREETP</sequence>
<keyword evidence="3 8" id="KW-0349">Heme</keyword>
<evidence type="ECO:0000256" key="5">
    <source>
        <dbReference type="ARBA" id="ARBA00023002"/>
    </source>
</evidence>
<dbReference type="InterPro" id="IPR036396">
    <property type="entry name" value="Cyt_P450_sf"/>
</dbReference>
<comment type="similarity">
    <text evidence="2 8">Belongs to the cytochrome P450 family.</text>
</comment>
<comment type="cofactor">
    <cofactor evidence="1">
        <name>heme</name>
        <dbReference type="ChEBI" id="CHEBI:30413"/>
    </cofactor>
</comment>
<evidence type="ECO:0000256" key="1">
    <source>
        <dbReference type="ARBA" id="ARBA00001971"/>
    </source>
</evidence>
<dbReference type="Pfam" id="PF00067">
    <property type="entry name" value="p450"/>
    <property type="match status" value="1"/>
</dbReference>
<dbReference type="PROSITE" id="PS00086">
    <property type="entry name" value="CYTOCHROME_P450"/>
    <property type="match status" value="1"/>
</dbReference>
<dbReference type="RefSeq" id="WP_273941690.1">
    <property type="nucleotide sequence ID" value="NZ_CP097263.1"/>
</dbReference>
<keyword evidence="7 8" id="KW-0503">Monooxygenase</keyword>
<dbReference type="InterPro" id="IPR017972">
    <property type="entry name" value="Cyt_P450_CS"/>
</dbReference>
<accession>A0ABV6MSK4</accession>
<evidence type="ECO:0000313" key="9">
    <source>
        <dbReference type="EMBL" id="MFC0543295.1"/>
    </source>
</evidence>
<dbReference type="PRINTS" id="PR00385">
    <property type="entry name" value="P450"/>
</dbReference>
<proteinExistence type="inferred from homology"/>
<dbReference type="EMBL" id="JBHLUD010000004">
    <property type="protein sequence ID" value="MFC0543295.1"/>
    <property type="molecule type" value="Genomic_DNA"/>
</dbReference>
<dbReference type="Gene3D" id="1.10.630.10">
    <property type="entry name" value="Cytochrome P450"/>
    <property type="match status" value="1"/>
</dbReference>
<keyword evidence="4 8" id="KW-0479">Metal-binding</keyword>
<dbReference type="InterPro" id="IPR002397">
    <property type="entry name" value="Cyt_P450_B"/>
</dbReference>
<evidence type="ECO:0000256" key="3">
    <source>
        <dbReference type="ARBA" id="ARBA00022617"/>
    </source>
</evidence>
<evidence type="ECO:0000256" key="4">
    <source>
        <dbReference type="ARBA" id="ARBA00022723"/>
    </source>
</evidence>
<dbReference type="Proteomes" id="UP001589810">
    <property type="component" value="Unassembled WGS sequence"/>
</dbReference>
<dbReference type="PRINTS" id="PR00359">
    <property type="entry name" value="BP450"/>
</dbReference>
<evidence type="ECO:0000256" key="7">
    <source>
        <dbReference type="ARBA" id="ARBA00023033"/>
    </source>
</evidence>
<dbReference type="SUPFAM" id="SSF48264">
    <property type="entry name" value="Cytochrome P450"/>
    <property type="match status" value="1"/>
</dbReference>
<keyword evidence="10" id="KW-1185">Reference proteome</keyword>
<dbReference type="PANTHER" id="PTHR46696">
    <property type="entry name" value="P450, PUTATIVE (EUROFUNG)-RELATED"/>
    <property type="match status" value="1"/>
</dbReference>
<keyword evidence="5 8" id="KW-0560">Oxidoreductase</keyword>
<evidence type="ECO:0000256" key="2">
    <source>
        <dbReference type="ARBA" id="ARBA00010617"/>
    </source>
</evidence>
<organism evidence="9 10">
    <name type="scientific">Kutzneria chonburiensis</name>
    <dbReference type="NCBI Taxonomy" id="1483604"/>
    <lineage>
        <taxon>Bacteria</taxon>
        <taxon>Bacillati</taxon>
        <taxon>Actinomycetota</taxon>
        <taxon>Actinomycetes</taxon>
        <taxon>Pseudonocardiales</taxon>
        <taxon>Pseudonocardiaceae</taxon>
        <taxon>Kutzneria</taxon>
    </lineage>
</organism>
<gene>
    <name evidence="9" type="ORF">ACFFH7_17465</name>
</gene>